<name>A0AAP2DL14_9BACT</name>
<proteinExistence type="predicted"/>
<accession>A0AAP2DL14</accession>
<reference evidence="2 3" key="1">
    <citation type="submission" date="2021-05" db="EMBL/GenBank/DDBJ databases">
        <title>A Polyphasic approach of four new species of the genus Ohtaekwangia: Ohtaekwangia histidinii sp. nov., Ohtaekwangia cretensis sp. nov., Ohtaekwangia indiensis sp. nov., Ohtaekwangia reichenbachii sp. nov. from diverse environment.</title>
        <authorList>
            <person name="Octaviana S."/>
        </authorList>
    </citation>
    <scope>NUCLEOTIDE SEQUENCE [LARGE SCALE GENOMIC DNA]</scope>
    <source>
        <strain evidence="2 3">PWU4</strain>
    </source>
</reference>
<feature type="transmembrane region" description="Helical" evidence="1">
    <location>
        <begin position="39"/>
        <end position="61"/>
    </location>
</feature>
<gene>
    <name evidence="2" type="ORF">KK083_14785</name>
</gene>
<organism evidence="2 3">
    <name type="scientific">Chryseosolibacter histidini</name>
    <dbReference type="NCBI Taxonomy" id="2782349"/>
    <lineage>
        <taxon>Bacteria</taxon>
        <taxon>Pseudomonadati</taxon>
        <taxon>Bacteroidota</taxon>
        <taxon>Cytophagia</taxon>
        <taxon>Cytophagales</taxon>
        <taxon>Chryseotaleaceae</taxon>
        <taxon>Chryseosolibacter</taxon>
    </lineage>
</organism>
<dbReference type="AlphaFoldDB" id="A0AAP2DL14"/>
<dbReference type="EMBL" id="JAHESF010000013">
    <property type="protein sequence ID" value="MBT1698156.1"/>
    <property type="molecule type" value="Genomic_DNA"/>
</dbReference>
<keyword evidence="3" id="KW-1185">Reference proteome</keyword>
<dbReference type="Proteomes" id="UP001319200">
    <property type="component" value="Unassembled WGS sequence"/>
</dbReference>
<keyword evidence="1" id="KW-0812">Transmembrane</keyword>
<comment type="caution">
    <text evidence="2">The sequence shown here is derived from an EMBL/GenBank/DDBJ whole genome shotgun (WGS) entry which is preliminary data.</text>
</comment>
<protein>
    <submittedName>
        <fullName evidence="2">Uncharacterized protein</fullName>
    </submittedName>
</protein>
<feature type="transmembrane region" description="Helical" evidence="1">
    <location>
        <begin position="68"/>
        <end position="88"/>
    </location>
</feature>
<keyword evidence="1" id="KW-1133">Transmembrane helix</keyword>
<sequence>MEPVMAQKTLVILALLLVTFSGGTGLTLAISILSKKKTSSVSVFMHGVLSATGLILIVIYFVRHIEDFPGRIVLLFVVTALLGFFLFWKDIREKPVRPIAVVFTHILFALLSILALVDWCFF</sequence>
<evidence type="ECO:0000313" key="3">
    <source>
        <dbReference type="Proteomes" id="UP001319200"/>
    </source>
</evidence>
<dbReference type="RefSeq" id="WP_254164035.1">
    <property type="nucleotide sequence ID" value="NZ_JAHESF010000013.1"/>
</dbReference>
<evidence type="ECO:0000313" key="2">
    <source>
        <dbReference type="EMBL" id="MBT1698156.1"/>
    </source>
</evidence>
<feature type="transmembrane region" description="Helical" evidence="1">
    <location>
        <begin position="100"/>
        <end position="121"/>
    </location>
</feature>
<evidence type="ECO:0000256" key="1">
    <source>
        <dbReference type="SAM" id="Phobius"/>
    </source>
</evidence>
<keyword evidence="1" id="KW-0472">Membrane</keyword>